<evidence type="ECO:0000313" key="2">
    <source>
        <dbReference type="Proteomes" id="UP000683507"/>
    </source>
</evidence>
<dbReference type="EMBL" id="OU015584">
    <property type="protein sequence ID" value="CAG5087352.1"/>
    <property type="molecule type" value="Genomic_DNA"/>
</dbReference>
<sequence length="140" mass="15588">MSIASYFESGETRQDKGHVKNLVLLAQADGHVSDEELVLIHRIGRHVGLTYSQIGEIIDDPHGYPVIPPVSKLERIEHMAHMADIIQADGVVDQKEMDLLGVFAIQIGFEDVADAHVEEILAMLKEDMDYEDIAEKLAKV</sequence>
<dbReference type="Gene3D" id="1.10.3680.10">
    <property type="entry name" value="TerB-like"/>
    <property type="match status" value="2"/>
</dbReference>
<dbReference type="Proteomes" id="UP000683507">
    <property type="component" value="Chromosome"/>
</dbReference>
<accession>A0A916NER2</accession>
<gene>
    <name evidence="1" type="ORF">CRYO30217_03460</name>
</gene>
<dbReference type="KEGG" id="ptan:CRYO30217_03460"/>
<dbReference type="RefSeq" id="WP_258543634.1">
    <property type="nucleotide sequence ID" value="NZ_OU015584.1"/>
</dbReference>
<dbReference type="AlphaFoldDB" id="A0A916NER2"/>
<proteinExistence type="predicted"/>
<evidence type="ECO:0008006" key="3">
    <source>
        <dbReference type="Google" id="ProtNLM"/>
    </source>
</evidence>
<dbReference type="InterPro" id="IPR029024">
    <property type="entry name" value="TerB-like"/>
</dbReference>
<protein>
    <recommendedName>
        <fullName evidence="3">TerB family tellurite resistance protein</fullName>
    </recommendedName>
</protein>
<organism evidence="1 2">
    <name type="scientific">Parvicella tangerina</name>
    <dbReference type="NCBI Taxonomy" id="2829795"/>
    <lineage>
        <taxon>Bacteria</taxon>
        <taxon>Pseudomonadati</taxon>
        <taxon>Bacteroidota</taxon>
        <taxon>Flavobacteriia</taxon>
        <taxon>Flavobacteriales</taxon>
        <taxon>Parvicellaceae</taxon>
        <taxon>Parvicella</taxon>
    </lineage>
</organism>
<name>A0A916NER2_9FLAO</name>
<keyword evidence="2" id="KW-1185">Reference proteome</keyword>
<dbReference type="SUPFAM" id="SSF158682">
    <property type="entry name" value="TerB-like"/>
    <property type="match status" value="1"/>
</dbReference>
<evidence type="ECO:0000313" key="1">
    <source>
        <dbReference type="EMBL" id="CAG5087352.1"/>
    </source>
</evidence>
<reference evidence="1" key="1">
    <citation type="submission" date="2021-04" db="EMBL/GenBank/DDBJ databases">
        <authorList>
            <person name="Rodrigo-Torres L."/>
            <person name="Arahal R. D."/>
            <person name="Lucena T."/>
        </authorList>
    </citation>
    <scope>NUCLEOTIDE SEQUENCE</scope>
    <source>
        <strain evidence="1">AS29M-1</strain>
    </source>
</reference>